<dbReference type="AlphaFoldDB" id="X6PD80"/>
<dbReference type="EMBL" id="ASPP01000937">
    <property type="protein sequence ID" value="ETO36171.1"/>
    <property type="molecule type" value="Genomic_DNA"/>
</dbReference>
<keyword evidence="1" id="KW-0732">Signal</keyword>
<organism evidence="2 3">
    <name type="scientific">Reticulomyxa filosa</name>
    <dbReference type="NCBI Taxonomy" id="46433"/>
    <lineage>
        <taxon>Eukaryota</taxon>
        <taxon>Sar</taxon>
        <taxon>Rhizaria</taxon>
        <taxon>Retaria</taxon>
        <taxon>Foraminifera</taxon>
        <taxon>Monothalamids</taxon>
        <taxon>Reticulomyxidae</taxon>
        <taxon>Reticulomyxa</taxon>
    </lineage>
</organism>
<dbReference type="Proteomes" id="UP000023152">
    <property type="component" value="Unassembled WGS sequence"/>
</dbReference>
<name>X6PD80_RETFI</name>
<proteinExistence type="predicted"/>
<protein>
    <submittedName>
        <fullName evidence="2">Uncharacterized protein</fullName>
    </submittedName>
</protein>
<evidence type="ECO:0000313" key="2">
    <source>
        <dbReference type="EMBL" id="ETO36171.1"/>
    </source>
</evidence>
<keyword evidence="3" id="KW-1185">Reference proteome</keyword>
<sequence>MNTLHLRGLLCFLALFLMVMVHLGSYQWASSNLEMSQHQSREWDCKNSSNGQKPQLHLVSVYIGAETNKDERNEAKKKKELCLALWIQNILWRAKEKKEGENANMCEKKTTNEIEYLDEWKVETSVESKTMNKSKTLVVGNDILALPGQQLWKLFIQILESFLAMNITDQVLFTAEYQCYPLSRIQDMKHLCRSAVHIFWSEYMKRNHSGKIPATTRNESLNHPESNLYHPFWLNGGGFIGFAKPLYEMLSIVIRAIQSNATDLWQFSSDKIHFKPLNDQGLLNYLWLLNNTDHPFSIRKYIRLDYWCQLWQTMGPPFADGDSYHRVQINATNTQLIVRNRWSENNSYVHVLHLNGWGKNGRVQSGFKRKFDNIFFSKQVPPNCNLSVSLGQTTQQFGQICYFPDVDFPCK</sequence>
<evidence type="ECO:0000313" key="3">
    <source>
        <dbReference type="Proteomes" id="UP000023152"/>
    </source>
</evidence>
<reference evidence="2 3" key="1">
    <citation type="journal article" date="2013" name="Curr. Biol.">
        <title>The Genome of the Foraminiferan Reticulomyxa filosa.</title>
        <authorList>
            <person name="Glockner G."/>
            <person name="Hulsmann N."/>
            <person name="Schleicher M."/>
            <person name="Noegel A.A."/>
            <person name="Eichinger L."/>
            <person name="Gallinger C."/>
            <person name="Pawlowski J."/>
            <person name="Sierra R."/>
            <person name="Euteneuer U."/>
            <person name="Pillet L."/>
            <person name="Moustafa A."/>
            <person name="Platzer M."/>
            <person name="Groth M."/>
            <person name="Szafranski K."/>
            <person name="Schliwa M."/>
        </authorList>
    </citation>
    <scope>NUCLEOTIDE SEQUENCE [LARGE SCALE GENOMIC DNA]</scope>
</reference>
<comment type="caution">
    <text evidence="2">The sequence shown here is derived from an EMBL/GenBank/DDBJ whole genome shotgun (WGS) entry which is preliminary data.</text>
</comment>
<gene>
    <name evidence="2" type="ORF">RFI_00891</name>
</gene>
<dbReference type="CDD" id="cd22997">
    <property type="entry name" value="GT_LH"/>
    <property type="match status" value="1"/>
</dbReference>
<evidence type="ECO:0000256" key="1">
    <source>
        <dbReference type="SAM" id="SignalP"/>
    </source>
</evidence>
<accession>X6PD80</accession>
<feature type="chain" id="PRO_5004975764" evidence="1">
    <location>
        <begin position="25"/>
        <end position="411"/>
    </location>
</feature>
<feature type="signal peptide" evidence="1">
    <location>
        <begin position="1"/>
        <end position="24"/>
    </location>
</feature>